<evidence type="ECO:0000256" key="1">
    <source>
        <dbReference type="SAM" id="Phobius"/>
    </source>
</evidence>
<feature type="transmembrane region" description="Helical" evidence="1">
    <location>
        <begin position="231"/>
        <end position="252"/>
    </location>
</feature>
<feature type="transmembrane region" description="Helical" evidence="1">
    <location>
        <begin position="101"/>
        <end position="123"/>
    </location>
</feature>
<keyword evidence="1" id="KW-1133">Transmembrane helix</keyword>
<name>W0DTD9_9GAMM</name>
<dbReference type="EMBL" id="CP007029">
    <property type="protein sequence ID" value="AHF00146.1"/>
    <property type="molecule type" value="Genomic_DNA"/>
</dbReference>
<keyword evidence="3" id="KW-1185">Reference proteome</keyword>
<dbReference type="OrthoDB" id="5793793at2"/>
<organism evidence="2 3">
    <name type="scientific">Thioalkalivibrio paradoxus ARh 1</name>
    <dbReference type="NCBI Taxonomy" id="713585"/>
    <lineage>
        <taxon>Bacteria</taxon>
        <taxon>Pseudomonadati</taxon>
        <taxon>Pseudomonadota</taxon>
        <taxon>Gammaproteobacteria</taxon>
        <taxon>Chromatiales</taxon>
        <taxon>Ectothiorhodospiraceae</taxon>
        <taxon>Thioalkalivibrio</taxon>
    </lineage>
</organism>
<feature type="transmembrane region" description="Helical" evidence="1">
    <location>
        <begin position="41"/>
        <end position="73"/>
    </location>
</feature>
<keyword evidence="1" id="KW-0812">Transmembrane</keyword>
<dbReference type="KEGG" id="tti:THITH_10475"/>
<dbReference type="HOGENOM" id="CLU_1019183_0_0_6"/>
<gene>
    <name evidence="2" type="ORF">THITH_10475</name>
</gene>
<evidence type="ECO:0000313" key="2">
    <source>
        <dbReference type="EMBL" id="AHF00146.1"/>
    </source>
</evidence>
<proteinExistence type="predicted"/>
<accession>W0DTD9</accession>
<dbReference type="Proteomes" id="UP000005289">
    <property type="component" value="Chromosome"/>
</dbReference>
<sequence>MHDGKPAAEAPELDPLAERVADPLAGLGPVRAWIVRHDRSLLFATVYVTLTVVLSVFVSYFWLLAVVGVHILLEWLKKGYLGYRPGLHRTAWTLWDTKFDLALVFLAFTLLSYTGVNAGVAGAQSATRAGLLGGRLAVVTERASSLLARLGRLLRVGGVFRGLGVKAVDVFFSARVVLFRKADMARAASDEGHLAPGAASARERAAEEQAQDAELLQIPDYLPWQRKLGGAAWFALIVIGFNVVAVLASPLLTDHSYLSLFQSLGAKLHPWPL</sequence>
<protein>
    <submittedName>
        <fullName evidence="2">Uncharacterized protein</fullName>
    </submittedName>
</protein>
<keyword evidence="1" id="KW-0472">Membrane</keyword>
<evidence type="ECO:0000313" key="3">
    <source>
        <dbReference type="Proteomes" id="UP000005289"/>
    </source>
</evidence>
<dbReference type="AlphaFoldDB" id="W0DTD9"/>
<reference evidence="2 3" key="1">
    <citation type="submission" date="2013-12" db="EMBL/GenBank/DDBJ databases">
        <authorList>
            <consortium name="DOE Joint Genome Institute"/>
            <person name="Muyzer G."/>
            <person name="Huntemann M."/>
            <person name="Han J."/>
            <person name="Chen A."/>
            <person name="Kyrpides N."/>
            <person name="Mavromatis K."/>
            <person name="Markowitz V."/>
            <person name="Palaniappan K."/>
            <person name="Ivanova N."/>
            <person name="Schaumberg A."/>
            <person name="Pati A."/>
            <person name="Liolios K."/>
            <person name="Nordberg H.P."/>
            <person name="Cantor M.N."/>
            <person name="Hua S.X."/>
            <person name="Woyke T."/>
        </authorList>
    </citation>
    <scope>NUCLEOTIDE SEQUENCE [LARGE SCALE GENOMIC DNA]</scope>
    <source>
        <strain evidence="2 3">ARh 1</strain>
    </source>
</reference>
<dbReference type="RefSeq" id="WP_006748216.1">
    <property type="nucleotide sequence ID" value="NZ_CP007029.1"/>
</dbReference>